<protein>
    <recommendedName>
        <fullName evidence="4">Exonuclease domain-containing protein</fullName>
    </recommendedName>
</protein>
<gene>
    <name evidence="2" type="ORF">AFUS01_LOCUS3582</name>
</gene>
<evidence type="ECO:0000313" key="2">
    <source>
        <dbReference type="EMBL" id="CAG7691398.1"/>
    </source>
</evidence>
<organism evidence="2 3">
    <name type="scientific">Allacma fusca</name>
    <dbReference type="NCBI Taxonomy" id="39272"/>
    <lineage>
        <taxon>Eukaryota</taxon>
        <taxon>Metazoa</taxon>
        <taxon>Ecdysozoa</taxon>
        <taxon>Arthropoda</taxon>
        <taxon>Hexapoda</taxon>
        <taxon>Collembola</taxon>
        <taxon>Symphypleona</taxon>
        <taxon>Sminthuridae</taxon>
        <taxon>Allacma</taxon>
    </lineage>
</organism>
<evidence type="ECO:0000256" key="1">
    <source>
        <dbReference type="SAM" id="MobiDB-lite"/>
    </source>
</evidence>
<feature type="region of interest" description="Disordered" evidence="1">
    <location>
        <begin position="104"/>
        <end position="124"/>
    </location>
</feature>
<sequence>MELLGKQVDQVSYYMGLIQIQKNVLNWMASTDKNSRISFAKIVLGMLKEGELRQCMSTISKARKKIKKTQSISQKNAARDALELKRSERGEPFRKLASVPLEISSDSSQVPSGPEREVTLSTSEPLESTAGVLLPTLQAQPKLKCWWHEYDKCEVVAIDCEHVHMNEGQGASRIKAGTVSISNVTGEIIFHSKIFRAPGTFDTNPKMRAITAIQDGVHSCKEDAKATMKLFLDVYPKTKSDKTHRSSEGDYDQFNAIQNIKKKLH</sequence>
<dbReference type="AlphaFoldDB" id="A0A8J2NLA1"/>
<comment type="caution">
    <text evidence="2">The sequence shown here is derived from an EMBL/GenBank/DDBJ whole genome shotgun (WGS) entry which is preliminary data.</text>
</comment>
<accession>A0A8J2NLA1</accession>
<name>A0A8J2NLA1_9HEXA</name>
<dbReference type="Proteomes" id="UP000708208">
    <property type="component" value="Unassembled WGS sequence"/>
</dbReference>
<keyword evidence="3" id="KW-1185">Reference proteome</keyword>
<dbReference type="EMBL" id="CAJVCH010021639">
    <property type="protein sequence ID" value="CAG7691398.1"/>
    <property type="molecule type" value="Genomic_DNA"/>
</dbReference>
<evidence type="ECO:0000313" key="3">
    <source>
        <dbReference type="Proteomes" id="UP000708208"/>
    </source>
</evidence>
<reference evidence="2" key="1">
    <citation type="submission" date="2021-06" db="EMBL/GenBank/DDBJ databases">
        <authorList>
            <person name="Hodson N. C."/>
            <person name="Mongue J. A."/>
            <person name="Jaron S. K."/>
        </authorList>
    </citation>
    <scope>NUCLEOTIDE SEQUENCE</scope>
</reference>
<proteinExistence type="predicted"/>
<evidence type="ECO:0008006" key="4">
    <source>
        <dbReference type="Google" id="ProtNLM"/>
    </source>
</evidence>